<keyword evidence="2" id="KW-1185">Reference proteome</keyword>
<proteinExistence type="predicted"/>
<protein>
    <submittedName>
        <fullName evidence="1">Uncharacterized protein</fullName>
    </submittedName>
</protein>
<dbReference type="AlphaFoldDB" id="A0A517ND70"/>
<name>A0A517ND70_9BACT</name>
<dbReference type="EMBL" id="CP036525">
    <property type="protein sequence ID" value="QDT05082.1"/>
    <property type="molecule type" value="Genomic_DNA"/>
</dbReference>
<gene>
    <name evidence="1" type="ORF">K227x_34800</name>
</gene>
<dbReference type="KEGG" id="rlc:K227x_34800"/>
<organism evidence="1 2">
    <name type="scientific">Rubripirellula lacrimiformis</name>
    <dbReference type="NCBI Taxonomy" id="1930273"/>
    <lineage>
        <taxon>Bacteria</taxon>
        <taxon>Pseudomonadati</taxon>
        <taxon>Planctomycetota</taxon>
        <taxon>Planctomycetia</taxon>
        <taxon>Pirellulales</taxon>
        <taxon>Pirellulaceae</taxon>
        <taxon>Rubripirellula</taxon>
    </lineage>
</organism>
<reference evidence="1 2" key="1">
    <citation type="submission" date="2019-02" db="EMBL/GenBank/DDBJ databases">
        <title>Deep-cultivation of Planctomycetes and their phenomic and genomic characterization uncovers novel biology.</title>
        <authorList>
            <person name="Wiegand S."/>
            <person name="Jogler M."/>
            <person name="Boedeker C."/>
            <person name="Pinto D."/>
            <person name="Vollmers J."/>
            <person name="Rivas-Marin E."/>
            <person name="Kohn T."/>
            <person name="Peeters S.H."/>
            <person name="Heuer A."/>
            <person name="Rast P."/>
            <person name="Oberbeckmann S."/>
            <person name="Bunk B."/>
            <person name="Jeske O."/>
            <person name="Meyerdierks A."/>
            <person name="Storesund J.E."/>
            <person name="Kallscheuer N."/>
            <person name="Luecker S."/>
            <person name="Lage O.M."/>
            <person name="Pohl T."/>
            <person name="Merkel B.J."/>
            <person name="Hornburger P."/>
            <person name="Mueller R.-W."/>
            <person name="Bruemmer F."/>
            <person name="Labrenz M."/>
            <person name="Spormann A.M."/>
            <person name="Op den Camp H."/>
            <person name="Overmann J."/>
            <person name="Amann R."/>
            <person name="Jetten M.S.M."/>
            <person name="Mascher T."/>
            <person name="Medema M.H."/>
            <person name="Devos D.P."/>
            <person name="Kaster A.-K."/>
            <person name="Ovreas L."/>
            <person name="Rohde M."/>
            <person name="Galperin M.Y."/>
            <person name="Jogler C."/>
        </authorList>
    </citation>
    <scope>NUCLEOTIDE SEQUENCE [LARGE SCALE GENOMIC DNA]</scope>
    <source>
        <strain evidence="1 2">K22_7</strain>
    </source>
</reference>
<evidence type="ECO:0000313" key="1">
    <source>
        <dbReference type="EMBL" id="QDT05082.1"/>
    </source>
</evidence>
<dbReference type="Proteomes" id="UP000318538">
    <property type="component" value="Chromosome"/>
</dbReference>
<accession>A0A517ND70</accession>
<sequence>MAESAVIDQSSTTNERLSVTTASGLSESICIVSISPSRVVLNGIVPESQTSEKTSQNGRKNFRCSDQSVIAKITRENAP</sequence>
<evidence type="ECO:0000313" key="2">
    <source>
        <dbReference type="Proteomes" id="UP000318538"/>
    </source>
</evidence>